<keyword evidence="3" id="KW-1185">Reference proteome</keyword>
<evidence type="ECO:0000313" key="2">
    <source>
        <dbReference type="EMBL" id="EWC63420.1"/>
    </source>
</evidence>
<evidence type="ECO:0000256" key="1">
    <source>
        <dbReference type="SAM" id="MobiDB-lite"/>
    </source>
</evidence>
<evidence type="ECO:0000313" key="3">
    <source>
        <dbReference type="Proteomes" id="UP000019277"/>
    </source>
</evidence>
<feature type="region of interest" description="Disordered" evidence="1">
    <location>
        <begin position="1"/>
        <end position="22"/>
    </location>
</feature>
<organism evidence="2 3">
    <name type="scientific">Actinokineospora spheciospongiae</name>
    <dbReference type="NCBI Taxonomy" id="909613"/>
    <lineage>
        <taxon>Bacteria</taxon>
        <taxon>Bacillati</taxon>
        <taxon>Actinomycetota</taxon>
        <taxon>Actinomycetes</taxon>
        <taxon>Pseudonocardiales</taxon>
        <taxon>Pseudonocardiaceae</taxon>
        <taxon>Actinokineospora</taxon>
    </lineage>
</organism>
<sequence>MRHGRVGRVRSRRTGHRAAAHSLDGPVRLTTRWASGGAYVSLLFSS</sequence>
<feature type="compositionally biased region" description="Basic residues" evidence="1">
    <location>
        <begin position="1"/>
        <end position="19"/>
    </location>
</feature>
<gene>
    <name evidence="2" type="ORF">UO65_1097</name>
</gene>
<reference evidence="2 3" key="1">
    <citation type="journal article" date="2014" name="Genome Announc.">
        <title>Draft Genome Sequence of the Antitrypanosomally Active Sponge-Associated Bacterium Actinokineospora sp. Strain EG49.</title>
        <authorList>
            <person name="Harjes J."/>
            <person name="Ryu T."/>
            <person name="Abdelmohsen U.R."/>
            <person name="Moitinho-Silva L."/>
            <person name="Horn H."/>
            <person name="Ravasi T."/>
            <person name="Hentschel U."/>
        </authorList>
    </citation>
    <scope>NUCLEOTIDE SEQUENCE [LARGE SCALE GENOMIC DNA]</scope>
    <source>
        <strain evidence="2 3">EG49</strain>
    </source>
</reference>
<dbReference type="EMBL" id="AYXG01000043">
    <property type="protein sequence ID" value="EWC63420.1"/>
    <property type="molecule type" value="Genomic_DNA"/>
</dbReference>
<dbReference type="AlphaFoldDB" id="W7IR41"/>
<dbReference type="Proteomes" id="UP000019277">
    <property type="component" value="Unassembled WGS sequence"/>
</dbReference>
<name>W7IR41_9PSEU</name>
<proteinExistence type="predicted"/>
<comment type="caution">
    <text evidence="2">The sequence shown here is derived from an EMBL/GenBank/DDBJ whole genome shotgun (WGS) entry which is preliminary data.</text>
</comment>
<accession>W7IR41</accession>
<protein>
    <submittedName>
        <fullName evidence="2">Uncharacterized protein</fullName>
    </submittedName>
</protein>